<organism evidence="1 2">
    <name type="scientific">Hymenobacter mellowenesis</name>
    <dbReference type="NCBI Taxonomy" id="3063995"/>
    <lineage>
        <taxon>Bacteria</taxon>
        <taxon>Pseudomonadati</taxon>
        <taxon>Bacteroidota</taxon>
        <taxon>Cytophagia</taxon>
        <taxon>Cytophagales</taxon>
        <taxon>Hymenobacteraceae</taxon>
        <taxon>Hymenobacter</taxon>
    </lineage>
</organism>
<name>A0ABT9ABG8_9BACT</name>
<gene>
    <name evidence="1" type="ORF">Q5H92_12505</name>
</gene>
<protein>
    <recommendedName>
        <fullName evidence="3">DKNYY family protein</fullName>
    </recommendedName>
</protein>
<evidence type="ECO:0008006" key="3">
    <source>
        <dbReference type="Google" id="ProtNLM"/>
    </source>
</evidence>
<accession>A0ABT9ABG8</accession>
<proteinExistence type="predicted"/>
<evidence type="ECO:0000313" key="1">
    <source>
        <dbReference type="EMBL" id="MDO7847185.1"/>
    </source>
</evidence>
<reference evidence="1" key="1">
    <citation type="submission" date="2023-07" db="EMBL/GenBank/DDBJ databases">
        <authorList>
            <person name="Kim M.K."/>
        </authorList>
    </citation>
    <scope>NUCLEOTIDE SEQUENCE</scope>
    <source>
        <strain evidence="1">M29</strain>
    </source>
</reference>
<dbReference type="RefSeq" id="WP_305011865.1">
    <property type="nucleotide sequence ID" value="NZ_JAUQSX010000006.1"/>
</dbReference>
<sequence>MLQRYFLLLLASATLFGSTSCKKDGPADKEGLSYVDGVPYYHFTDDDRAWLQTRDNDVWRMENRQGYQRVYKAWVITVNKGALKSTSSGIPSSSKLERYYDQITLRLNRTDSLLGAADIRFTRDHAQLGTLISEGYDEGTSQLYAAGEWYDFVGNTDIHTDYYSCRGLKFPSRGALNGPFGQLTVRGRTYTDVVTFIGTSRGPDCKPVSAAYMQELYYDRRAGLVRMVSGAGEVWDRVP</sequence>
<dbReference type="EMBL" id="JAUQSX010000006">
    <property type="protein sequence ID" value="MDO7847185.1"/>
    <property type="molecule type" value="Genomic_DNA"/>
</dbReference>
<evidence type="ECO:0000313" key="2">
    <source>
        <dbReference type="Proteomes" id="UP001167796"/>
    </source>
</evidence>
<keyword evidence="2" id="KW-1185">Reference proteome</keyword>
<dbReference type="Proteomes" id="UP001167796">
    <property type="component" value="Unassembled WGS sequence"/>
</dbReference>
<comment type="caution">
    <text evidence="1">The sequence shown here is derived from an EMBL/GenBank/DDBJ whole genome shotgun (WGS) entry which is preliminary data.</text>
</comment>
<dbReference type="PROSITE" id="PS51257">
    <property type="entry name" value="PROKAR_LIPOPROTEIN"/>
    <property type="match status" value="1"/>
</dbReference>